<dbReference type="Gene3D" id="1.20.5.110">
    <property type="match status" value="1"/>
</dbReference>
<comment type="caution">
    <text evidence="16">The sequence shown here is derived from an EMBL/GenBank/DDBJ whole genome shotgun (WGS) entry which is preliminary data.</text>
</comment>
<comment type="function">
    <text evidence="13">Required for vesicular transport from the ER to the Golgi complex. Functions as a SNARE associated with ER-derived vesicles.</text>
</comment>
<dbReference type="SUPFAM" id="SSF58038">
    <property type="entry name" value="SNARE fusion complex"/>
    <property type="match status" value="1"/>
</dbReference>
<dbReference type="CDD" id="cd15853">
    <property type="entry name" value="SNARE_Bet1"/>
    <property type="match status" value="1"/>
</dbReference>
<keyword evidence="4 14" id="KW-0812">Transmembrane</keyword>
<dbReference type="GO" id="GO:0005789">
    <property type="term" value="C:endoplasmic reticulum membrane"/>
    <property type="evidence" value="ECO:0007669"/>
    <property type="project" value="UniProtKB-SubCell"/>
</dbReference>
<reference evidence="16 17" key="1">
    <citation type="journal article" date="2023" name="Hortic Res">
        <title>Pangenome of water caltrop reveals structural variations and asymmetric subgenome divergence after allopolyploidization.</title>
        <authorList>
            <person name="Zhang X."/>
            <person name="Chen Y."/>
            <person name="Wang L."/>
            <person name="Yuan Y."/>
            <person name="Fang M."/>
            <person name="Shi L."/>
            <person name="Lu R."/>
            <person name="Comes H.P."/>
            <person name="Ma Y."/>
            <person name="Chen Y."/>
            <person name="Huang G."/>
            <person name="Zhou Y."/>
            <person name="Zheng Z."/>
            <person name="Qiu Y."/>
        </authorList>
    </citation>
    <scope>NUCLEOTIDE SEQUENCE [LARGE SCALE GENOMIC DNA]</scope>
    <source>
        <tissue evidence="16">Roots</tissue>
    </source>
</reference>
<evidence type="ECO:0000256" key="14">
    <source>
        <dbReference type="SAM" id="Phobius"/>
    </source>
</evidence>
<keyword evidence="10" id="KW-0175">Coiled coil</keyword>
<evidence type="ECO:0000256" key="2">
    <source>
        <dbReference type="ARBA" id="ARBA00004409"/>
    </source>
</evidence>
<dbReference type="FunFam" id="1.20.5.110:FF:000033">
    <property type="entry name" value="bet1-like SNARE 1-1"/>
    <property type="match status" value="1"/>
</dbReference>
<sequence>MNYRRDSRGSRSALFDNYGSIEDGLGVSSSQSHEINEHENDKAVDNLQDRVMLLKRLTGDIHDEVESHNRFLDKMGHSMDASRGIMSGTVDRFKKVFDKKSNRQVCKLAGYFVVAFILLFYLIKIIGYFLWR</sequence>
<accession>A0AAN7KW07</accession>
<keyword evidence="11 14" id="KW-0472">Membrane</keyword>
<evidence type="ECO:0000256" key="13">
    <source>
        <dbReference type="ARBA" id="ARBA00060029"/>
    </source>
</evidence>
<name>A0AAN7KW07_9MYRT</name>
<evidence type="ECO:0000256" key="12">
    <source>
        <dbReference type="ARBA" id="ARBA00037962"/>
    </source>
</evidence>
<evidence type="ECO:0000256" key="11">
    <source>
        <dbReference type="ARBA" id="ARBA00023136"/>
    </source>
</evidence>
<keyword evidence="9" id="KW-0333">Golgi apparatus</keyword>
<dbReference type="InterPro" id="IPR039899">
    <property type="entry name" value="BET1_SNARE"/>
</dbReference>
<evidence type="ECO:0000256" key="8">
    <source>
        <dbReference type="ARBA" id="ARBA00022989"/>
    </source>
</evidence>
<feature type="transmembrane region" description="Helical" evidence="14">
    <location>
        <begin position="108"/>
        <end position="131"/>
    </location>
</feature>
<evidence type="ECO:0000313" key="16">
    <source>
        <dbReference type="EMBL" id="KAK4770092.1"/>
    </source>
</evidence>
<evidence type="ECO:0000256" key="9">
    <source>
        <dbReference type="ARBA" id="ARBA00023034"/>
    </source>
</evidence>
<evidence type="ECO:0000259" key="15">
    <source>
        <dbReference type="PROSITE" id="PS50192"/>
    </source>
</evidence>
<dbReference type="PROSITE" id="PS50192">
    <property type="entry name" value="T_SNARE"/>
    <property type="match status" value="1"/>
</dbReference>
<evidence type="ECO:0000256" key="6">
    <source>
        <dbReference type="ARBA" id="ARBA00022892"/>
    </source>
</evidence>
<keyword evidence="8 14" id="KW-1133">Transmembrane helix</keyword>
<evidence type="ECO:0000256" key="5">
    <source>
        <dbReference type="ARBA" id="ARBA00022824"/>
    </source>
</evidence>
<proteinExistence type="inferred from homology"/>
<evidence type="ECO:0000256" key="4">
    <source>
        <dbReference type="ARBA" id="ARBA00022692"/>
    </source>
</evidence>
<evidence type="ECO:0000313" key="17">
    <source>
        <dbReference type="Proteomes" id="UP001345219"/>
    </source>
</evidence>
<evidence type="ECO:0000256" key="3">
    <source>
        <dbReference type="ARBA" id="ARBA00022448"/>
    </source>
</evidence>
<keyword evidence="6" id="KW-0931">ER-Golgi transport</keyword>
<keyword evidence="7" id="KW-0653">Protein transport</keyword>
<dbReference type="GO" id="GO:0016192">
    <property type="term" value="P:vesicle-mediated transport"/>
    <property type="evidence" value="ECO:0007669"/>
    <property type="project" value="UniProtKB-KW"/>
</dbReference>
<evidence type="ECO:0000256" key="1">
    <source>
        <dbReference type="ARBA" id="ARBA00004163"/>
    </source>
</evidence>
<dbReference type="GO" id="GO:0000139">
    <property type="term" value="C:Golgi membrane"/>
    <property type="evidence" value="ECO:0007669"/>
    <property type="project" value="UniProtKB-SubCell"/>
</dbReference>
<organism evidence="16 17">
    <name type="scientific">Trapa incisa</name>
    <dbReference type="NCBI Taxonomy" id="236973"/>
    <lineage>
        <taxon>Eukaryota</taxon>
        <taxon>Viridiplantae</taxon>
        <taxon>Streptophyta</taxon>
        <taxon>Embryophyta</taxon>
        <taxon>Tracheophyta</taxon>
        <taxon>Spermatophyta</taxon>
        <taxon>Magnoliopsida</taxon>
        <taxon>eudicotyledons</taxon>
        <taxon>Gunneridae</taxon>
        <taxon>Pentapetalae</taxon>
        <taxon>rosids</taxon>
        <taxon>malvids</taxon>
        <taxon>Myrtales</taxon>
        <taxon>Lythraceae</taxon>
        <taxon>Trapa</taxon>
    </lineage>
</organism>
<dbReference type="AlphaFoldDB" id="A0AAN7KW07"/>
<dbReference type="GO" id="GO:0015031">
    <property type="term" value="P:protein transport"/>
    <property type="evidence" value="ECO:0007669"/>
    <property type="project" value="UniProtKB-KW"/>
</dbReference>
<gene>
    <name evidence="16" type="ORF">SAY87_030624</name>
</gene>
<dbReference type="InterPro" id="IPR000727">
    <property type="entry name" value="T_SNARE_dom"/>
</dbReference>
<feature type="domain" description="T-SNARE coiled-coil homology" evidence="15">
    <location>
        <begin position="34"/>
        <end position="96"/>
    </location>
</feature>
<comment type="subcellular location">
    <subcellularLocation>
        <location evidence="1">Endoplasmic reticulum membrane</location>
        <topology evidence="1">Single-pass type IV membrane protein</topology>
    </subcellularLocation>
    <subcellularLocation>
        <location evidence="2">Golgi apparatus membrane</location>
        <topology evidence="2">Single-pass type IV membrane protein</topology>
    </subcellularLocation>
</comment>
<keyword evidence="5" id="KW-0256">Endoplasmic reticulum</keyword>
<keyword evidence="3" id="KW-0813">Transport</keyword>
<dbReference type="Proteomes" id="UP001345219">
    <property type="component" value="Chromosome 24"/>
</dbReference>
<protein>
    <recommendedName>
        <fullName evidence="15">t-SNARE coiled-coil homology domain-containing protein</fullName>
    </recommendedName>
</protein>
<comment type="similarity">
    <text evidence="12">Belongs to the BET1 family.</text>
</comment>
<evidence type="ECO:0000256" key="10">
    <source>
        <dbReference type="ARBA" id="ARBA00023054"/>
    </source>
</evidence>
<dbReference type="EMBL" id="JAXIOK010000005">
    <property type="protein sequence ID" value="KAK4770092.1"/>
    <property type="molecule type" value="Genomic_DNA"/>
</dbReference>
<keyword evidence="17" id="KW-1185">Reference proteome</keyword>
<dbReference type="PANTHER" id="PTHR12791">
    <property type="entry name" value="GOLGI SNARE BET1-RELATED"/>
    <property type="match status" value="1"/>
</dbReference>
<evidence type="ECO:0000256" key="7">
    <source>
        <dbReference type="ARBA" id="ARBA00022927"/>
    </source>
</evidence>